<dbReference type="EMBL" id="MAEI02000001">
    <property type="protein sequence ID" value="MEO1782987.1"/>
    <property type="molecule type" value="Genomic_DNA"/>
</dbReference>
<evidence type="ECO:0000256" key="1">
    <source>
        <dbReference type="SAM" id="Phobius"/>
    </source>
</evidence>
<comment type="caution">
    <text evidence="2">The sequence shown here is derived from an EMBL/GenBank/DDBJ whole genome shotgun (WGS) entry which is preliminary data.</text>
</comment>
<reference evidence="2 3" key="2">
    <citation type="submission" date="2024-02" db="EMBL/GenBank/DDBJ databases">
        <title>The Genome Sequence of Enterococcus diestrammenae JM9A.</title>
        <authorList>
            <person name="Earl A."/>
            <person name="Manson A."/>
            <person name="Gilmore M."/>
            <person name="Sanders J."/>
            <person name="Shea T."/>
            <person name="Howe W."/>
            <person name="Livny J."/>
            <person name="Cuomo C."/>
            <person name="Neafsey D."/>
            <person name="Birren B."/>
        </authorList>
    </citation>
    <scope>NUCLEOTIDE SEQUENCE [LARGE SCALE GENOMIC DNA]</scope>
    <source>
        <strain evidence="2 3">JM9A</strain>
    </source>
</reference>
<gene>
    <name evidence="2" type="ORF">BAU18_002605</name>
</gene>
<keyword evidence="1" id="KW-0472">Membrane</keyword>
<evidence type="ECO:0000313" key="3">
    <source>
        <dbReference type="Proteomes" id="UP001429357"/>
    </source>
</evidence>
<evidence type="ECO:0000313" key="2">
    <source>
        <dbReference type="EMBL" id="MEO1782987.1"/>
    </source>
</evidence>
<keyword evidence="1" id="KW-0812">Transmembrane</keyword>
<accession>A0ABV0F7G3</accession>
<organism evidence="2 3">
    <name type="scientific">Enterococcus diestrammenae</name>
    <dbReference type="NCBI Taxonomy" id="1155073"/>
    <lineage>
        <taxon>Bacteria</taxon>
        <taxon>Bacillati</taxon>
        <taxon>Bacillota</taxon>
        <taxon>Bacilli</taxon>
        <taxon>Lactobacillales</taxon>
        <taxon>Enterococcaceae</taxon>
        <taxon>Enterococcus</taxon>
    </lineage>
</organism>
<keyword evidence="1" id="KW-1133">Transmembrane helix</keyword>
<reference evidence="3" key="1">
    <citation type="submission" date="2016-06" db="EMBL/GenBank/DDBJ databases">
        <title>Four novel species of enterococci isolated from chicken manure.</title>
        <authorList>
            <person name="Van Tyne D."/>
        </authorList>
    </citation>
    <scope>NUCLEOTIDE SEQUENCE [LARGE SCALE GENOMIC DNA]</scope>
    <source>
        <strain evidence="3">JM9A</strain>
    </source>
</reference>
<name>A0ABV0F7G3_9ENTE</name>
<feature type="transmembrane region" description="Helical" evidence="1">
    <location>
        <begin position="6"/>
        <end position="23"/>
    </location>
</feature>
<keyword evidence="3" id="KW-1185">Reference proteome</keyword>
<dbReference type="Proteomes" id="UP001429357">
    <property type="component" value="Unassembled WGS sequence"/>
</dbReference>
<proteinExistence type="predicted"/>
<sequence length="88" mass="9907">MGYIIGVVLLLVFGCIVALMRCIRRRAEKNAMAIEELVSKKFQEEVGLSKASHKSHSEYPTHLFPSSYGYESNEHGNFYPSSGGNRRI</sequence>
<protein>
    <submittedName>
        <fullName evidence="2">Uncharacterized protein</fullName>
    </submittedName>
</protein>